<evidence type="ECO:0000313" key="7">
    <source>
        <dbReference type="EMBL" id="ABW68981.1"/>
    </source>
</evidence>
<evidence type="ECO:0000313" key="8">
    <source>
        <dbReference type="Proteomes" id="UP000008561"/>
    </source>
</evidence>
<dbReference type="Pfam" id="PF00583">
    <property type="entry name" value="Acetyltransf_1"/>
    <property type="match status" value="1"/>
</dbReference>
<accession>A9A062</accession>
<name>A9A062_DESOH</name>
<dbReference type="PROSITE" id="PS51186">
    <property type="entry name" value="GNAT"/>
    <property type="match status" value="1"/>
</dbReference>
<keyword evidence="8" id="KW-1185">Reference proteome</keyword>
<protein>
    <submittedName>
        <fullName evidence="7">Histone deacetylase superfamily</fullName>
    </submittedName>
</protein>
<organism evidence="7 8">
    <name type="scientific">Desulfosudis oleivorans (strain DSM 6200 / JCM 39069 / Hxd3)</name>
    <name type="common">Desulfococcus oleovorans</name>
    <dbReference type="NCBI Taxonomy" id="96561"/>
    <lineage>
        <taxon>Bacteria</taxon>
        <taxon>Pseudomonadati</taxon>
        <taxon>Thermodesulfobacteriota</taxon>
        <taxon>Desulfobacteria</taxon>
        <taxon>Desulfobacterales</taxon>
        <taxon>Desulfosudaceae</taxon>
        <taxon>Desulfosudis</taxon>
    </lineage>
</organism>
<dbReference type="GO" id="GO:0016787">
    <property type="term" value="F:hydrolase activity"/>
    <property type="evidence" value="ECO:0007669"/>
    <property type="project" value="UniProtKB-KW"/>
</dbReference>
<dbReference type="CDD" id="cd04301">
    <property type="entry name" value="NAT_SF"/>
    <property type="match status" value="1"/>
</dbReference>
<dbReference type="eggNOG" id="COG0123">
    <property type="taxonomic scope" value="Bacteria"/>
</dbReference>
<evidence type="ECO:0000256" key="1">
    <source>
        <dbReference type="ARBA" id="ARBA00001947"/>
    </source>
</evidence>
<evidence type="ECO:0000256" key="4">
    <source>
        <dbReference type="ARBA" id="ARBA00022801"/>
    </source>
</evidence>
<dbReference type="InterPro" id="IPR037138">
    <property type="entry name" value="His_deacetylse_dom_sf"/>
</dbReference>
<dbReference type="InterPro" id="IPR016181">
    <property type="entry name" value="Acyl_CoA_acyltransferase"/>
</dbReference>
<dbReference type="GO" id="GO:0004407">
    <property type="term" value="F:histone deacetylase activity"/>
    <property type="evidence" value="ECO:0007669"/>
    <property type="project" value="TreeGrafter"/>
</dbReference>
<comment type="cofactor">
    <cofactor evidence="1">
        <name>Zn(2+)</name>
        <dbReference type="ChEBI" id="CHEBI:29105"/>
    </cofactor>
</comment>
<dbReference type="GO" id="GO:0016747">
    <property type="term" value="F:acyltransferase activity, transferring groups other than amino-acyl groups"/>
    <property type="evidence" value="ECO:0007669"/>
    <property type="project" value="InterPro"/>
</dbReference>
<dbReference type="RefSeq" id="WP_012176591.1">
    <property type="nucleotide sequence ID" value="NC_009943.1"/>
</dbReference>
<dbReference type="STRING" id="96561.Dole_3178"/>
<dbReference type="Pfam" id="PF00850">
    <property type="entry name" value="Hist_deacetyl"/>
    <property type="match status" value="1"/>
</dbReference>
<dbReference type="GO" id="GO:0046872">
    <property type="term" value="F:metal ion binding"/>
    <property type="evidence" value="ECO:0007669"/>
    <property type="project" value="UniProtKB-KW"/>
</dbReference>
<dbReference type="PANTHER" id="PTHR10625">
    <property type="entry name" value="HISTONE DEACETYLASE HDAC1-RELATED"/>
    <property type="match status" value="1"/>
</dbReference>
<evidence type="ECO:0000259" key="6">
    <source>
        <dbReference type="PROSITE" id="PS51186"/>
    </source>
</evidence>
<dbReference type="EMBL" id="CP000859">
    <property type="protein sequence ID" value="ABW68981.1"/>
    <property type="molecule type" value="Genomic_DNA"/>
</dbReference>
<feature type="domain" description="N-acetyltransferase" evidence="6">
    <location>
        <begin position="9"/>
        <end position="178"/>
    </location>
</feature>
<dbReference type="SUPFAM" id="SSF52768">
    <property type="entry name" value="Arginase/deacetylase"/>
    <property type="match status" value="1"/>
</dbReference>
<dbReference type="GO" id="GO:0040029">
    <property type="term" value="P:epigenetic regulation of gene expression"/>
    <property type="evidence" value="ECO:0007669"/>
    <property type="project" value="TreeGrafter"/>
</dbReference>
<dbReference type="AlphaFoldDB" id="A9A062"/>
<dbReference type="InterPro" id="IPR023696">
    <property type="entry name" value="Ureohydrolase_dom_sf"/>
</dbReference>
<keyword evidence="5" id="KW-0862">Zinc</keyword>
<dbReference type="HOGENOM" id="CLU_021571_0_0_7"/>
<keyword evidence="3" id="KW-0479">Metal-binding</keyword>
<dbReference type="CDD" id="cd10001">
    <property type="entry name" value="HDAC_classII_APAH"/>
    <property type="match status" value="1"/>
</dbReference>
<dbReference type="InterPro" id="IPR000286">
    <property type="entry name" value="HDACs"/>
</dbReference>
<dbReference type="PANTHER" id="PTHR10625:SF17">
    <property type="entry name" value="HISTONE DEACETYLASE 8"/>
    <property type="match status" value="1"/>
</dbReference>
<dbReference type="KEGG" id="dol:Dole_3178"/>
<comment type="similarity">
    <text evidence="2">Belongs to the histone deacetylase family.</text>
</comment>
<evidence type="ECO:0000256" key="3">
    <source>
        <dbReference type="ARBA" id="ARBA00022723"/>
    </source>
</evidence>
<proteinExistence type="inferred from homology"/>
<dbReference type="eggNOG" id="COG0456">
    <property type="taxonomic scope" value="Bacteria"/>
</dbReference>
<dbReference type="InterPro" id="IPR023801">
    <property type="entry name" value="His_deacetylse_dom"/>
</dbReference>
<gene>
    <name evidence="7" type="ordered locus">Dole_3178</name>
</gene>
<dbReference type="InterPro" id="IPR000182">
    <property type="entry name" value="GNAT_dom"/>
</dbReference>
<reference evidence="7 8" key="1">
    <citation type="submission" date="2007-10" db="EMBL/GenBank/DDBJ databases">
        <title>Complete sequence of Desulfococcus oleovorans Hxd3.</title>
        <authorList>
            <consortium name="US DOE Joint Genome Institute"/>
            <person name="Copeland A."/>
            <person name="Lucas S."/>
            <person name="Lapidus A."/>
            <person name="Barry K."/>
            <person name="Glavina del Rio T."/>
            <person name="Dalin E."/>
            <person name="Tice H."/>
            <person name="Pitluck S."/>
            <person name="Kiss H."/>
            <person name="Brettin T."/>
            <person name="Bruce D."/>
            <person name="Detter J.C."/>
            <person name="Han C."/>
            <person name="Schmutz J."/>
            <person name="Larimer F."/>
            <person name="Land M."/>
            <person name="Hauser L."/>
            <person name="Kyrpides N."/>
            <person name="Kim E."/>
            <person name="Wawrik B."/>
            <person name="Richardson P."/>
        </authorList>
    </citation>
    <scope>NUCLEOTIDE SEQUENCE [LARGE SCALE GENOMIC DNA]</scope>
    <source>
        <strain evidence="8">DSM 6200 / JCM 39069 / Hxd3</strain>
    </source>
</reference>
<dbReference type="OrthoDB" id="9808367at2"/>
<evidence type="ECO:0000256" key="2">
    <source>
        <dbReference type="ARBA" id="ARBA00005947"/>
    </source>
</evidence>
<dbReference type="SUPFAM" id="SSF55729">
    <property type="entry name" value="Acyl-CoA N-acyltransferases (Nat)"/>
    <property type="match status" value="1"/>
</dbReference>
<dbReference type="Gene3D" id="3.40.800.20">
    <property type="entry name" value="Histone deacetylase domain"/>
    <property type="match status" value="1"/>
</dbReference>
<sequence>MFRIRRIYDDAAPANRTAIATVQQILRDRFPLLHPDEVDHLLEKLKNPLKYRFRSILFVADVKRAIRGFALLMHAPDLNFCFLDFISTAQHQAGRGLGNALYDRIREEAARLGCRGLFFECLPDDPALCTDPEVLKQNARRLKFYEAWGARPLANTRYETPVRKNDDNPPFLVIDTLGRDTTFARKETRAIVRAILERKYPDVCDRKYVRMVVGSITDDPVRLRPFRYAKKKTVEPVKKALPEDQRIGLVYSANHQIHHVRERGYVESPVRVKSILKHLERSDLFSVLPVRHFADDHITAVHDKHFVRYLQAACASVPENESIYPYVFPIRNSTRPPKSLPMRAGYYCIDTFTPLNRSAYAAARHAVDCVLTGADDLLEGRYLAYALVRPPGHHAETSMFGGFCYFNSAAIAAHYLSRHGRVAILDIDYHHGNGQQEIFYRRADIFTLSIHGHPRFTYPFFSGFAEETGEAGGKGFNLNLPLPENSTAATYLQAIKRALNRLRAFAPQFVVVALGFDTAKGDPTGTWPLDAADYEEIGDLIGSLPHATLFVQEGGYNTRTLGKNAARFFAGIWKGSFT</sequence>
<evidence type="ECO:0000256" key="5">
    <source>
        <dbReference type="ARBA" id="ARBA00022833"/>
    </source>
</evidence>
<dbReference type="Proteomes" id="UP000008561">
    <property type="component" value="Chromosome"/>
</dbReference>
<keyword evidence="4" id="KW-0378">Hydrolase</keyword>
<dbReference type="PRINTS" id="PR01270">
    <property type="entry name" value="HDASUPER"/>
</dbReference>
<dbReference type="Gene3D" id="3.40.630.30">
    <property type="match status" value="1"/>
</dbReference>